<dbReference type="Pfam" id="PF04851">
    <property type="entry name" value="ResIII"/>
    <property type="match status" value="1"/>
</dbReference>
<evidence type="ECO:0000256" key="4">
    <source>
        <dbReference type="ARBA" id="ARBA00022806"/>
    </source>
</evidence>
<dbReference type="PANTHER" id="PTHR11274:SF0">
    <property type="entry name" value="GENERAL TRANSCRIPTION AND DNA REPAIR FACTOR IIH HELICASE SUBUNIT XPB"/>
    <property type="match status" value="1"/>
</dbReference>
<dbReference type="EMBL" id="SADD01000001">
    <property type="protein sequence ID" value="RVU47857.1"/>
    <property type="molecule type" value="Genomic_DNA"/>
</dbReference>
<feature type="domain" description="Helicase C-terminal" evidence="11">
    <location>
        <begin position="411"/>
        <end position="561"/>
    </location>
</feature>
<dbReference type="PROSITE" id="PS51192">
    <property type="entry name" value="HELICASE_ATP_BIND_1"/>
    <property type="match status" value="1"/>
</dbReference>
<evidence type="ECO:0000259" key="10">
    <source>
        <dbReference type="PROSITE" id="PS51192"/>
    </source>
</evidence>
<evidence type="ECO:0000256" key="3">
    <source>
        <dbReference type="ARBA" id="ARBA00022801"/>
    </source>
</evidence>
<dbReference type="RefSeq" id="WP_115603539.1">
    <property type="nucleotide sequence ID" value="NZ_SADD01000001.1"/>
</dbReference>
<evidence type="ECO:0000259" key="11">
    <source>
        <dbReference type="PROSITE" id="PS51194"/>
    </source>
</evidence>
<comment type="catalytic activity">
    <reaction evidence="7">
        <text>Couples ATP hydrolysis with the unwinding of duplex DNA by translocating in the 3'-5' direction.</text>
        <dbReference type="EC" id="5.6.2.4"/>
    </reaction>
</comment>
<dbReference type="InterPro" id="IPR027417">
    <property type="entry name" value="P-loop_NTPase"/>
</dbReference>
<comment type="caution">
    <text evidence="12">The sequence shown here is derived from an EMBL/GenBank/DDBJ whole genome shotgun (WGS) entry which is preliminary data.</text>
</comment>
<dbReference type="EC" id="5.6.2.4" evidence="8"/>
<dbReference type="CDD" id="cd18029">
    <property type="entry name" value="DEXHc_XPB"/>
    <property type="match status" value="1"/>
</dbReference>
<dbReference type="PRINTS" id="PR00851">
    <property type="entry name" value="XRODRMPGMNTB"/>
</dbReference>
<dbReference type="InterPro" id="IPR006935">
    <property type="entry name" value="Helicase/UvrB_N"/>
</dbReference>
<proteinExistence type="inferred from homology"/>
<gene>
    <name evidence="12" type="ORF">EA187_00020</name>
</gene>
<dbReference type="InterPro" id="IPR014001">
    <property type="entry name" value="Helicase_ATP-bd"/>
</dbReference>
<dbReference type="InterPro" id="IPR001650">
    <property type="entry name" value="Helicase_C-like"/>
</dbReference>
<sequence length="561" mass="63071">MSYDPNNPLIVQSDRTVLLETANDKFEEARDALSIFAELVKSPEHIHTYRVSPLSLWNAAALGYEPEGIKGKLAEYSKYPLPSNLLADIDDFMSRYGRLKLVGEDDELFLESEDDALLEEISRQRTVKPYLLGRVSPTRFRVVKDQRGVIKHALIRVGYPVEDLAGYVEGEPLEVALRETTVGGKDFGLRDYQREAVGAFWAGGTVKGGSGAIVLPCGAGKTIVALGAMAAVQAQTLILTTNITALRQWRDEIIDKTDIDPELVGEYSGEVKEIKPITITTYQLLTYRRNKNSEFVHFEVFNQANWGLIVYDEVHLLPAPVFRAVANLQSRRRLGLTATLVREDGKEEEVFSLIGPKKYDVPWRVLEKKGFIATAECAEVRVEFEDDDLRMAYALAEQRQKYKIAATNPAKLKVLDTLLEKHRGEQTLIIGQYLDQLDQISERLDAPIITGRTPQPQREVLYEQFRKGEVPVLVVSKVANFAVDLPDASVAIQVSGTFGSRQEEAQRLGRVLRPKEGNNEAHFYSVVTRDTTEQEYANKRQLFLTEQGYRYTIETVGSAPE</sequence>
<dbReference type="CDD" id="cd18789">
    <property type="entry name" value="SF2_C_XPB"/>
    <property type="match status" value="1"/>
</dbReference>
<keyword evidence="6" id="KW-0413">Isomerase</keyword>
<dbReference type="InterPro" id="IPR032438">
    <property type="entry name" value="ERCC3_RAD25_C"/>
</dbReference>
<dbReference type="SUPFAM" id="SSF52540">
    <property type="entry name" value="P-loop containing nucleoside triphosphate hydrolases"/>
    <property type="match status" value="1"/>
</dbReference>
<comment type="catalytic activity">
    <reaction evidence="9">
        <text>ATP + H2O = ADP + phosphate + H(+)</text>
        <dbReference type="Rhea" id="RHEA:13065"/>
        <dbReference type="ChEBI" id="CHEBI:15377"/>
        <dbReference type="ChEBI" id="CHEBI:15378"/>
        <dbReference type="ChEBI" id="CHEBI:30616"/>
        <dbReference type="ChEBI" id="CHEBI:43474"/>
        <dbReference type="ChEBI" id="CHEBI:456216"/>
        <dbReference type="EC" id="5.6.2.4"/>
    </reaction>
</comment>
<reference evidence="12 13" key="1">
    <citation type="submission" date="2019-01" db="EMBL/GenBank/DDBJ databases">
        <title>Lujinxingia litoralis gen. nov., sp. nov. and Lujinxingia sediminis gen. nov., sp. nov., new members in the order Bradymonadales, isolated from coastal sediment.</title>
        <authorList>
            <person name="Li C.-M."/>
        </authorList>
    </citation>
    <scope>NUCLEOTIDE SEQUENCE [LARGE SCALE GENOMIC DNA]</scope>
    <source>
        <strain evidence="12 13">SEH01</strain>
    </source>
</reference>
<evidence type="ECO:0000256" key="1">
    <source>
        <dbReference type="ARBA" id="ARBA00006637"/>
    </source>
</evidence>
<evidence type="ECO:0000256" key="2">
    <source>
        <dbReference type="ARBA" id="ARBA00022741"/>
    </source>
</evidence>
<dbReference type="Pfam" id="PF16203">
    <property type="entry name" value="ERCC3_RAD25_C"/>
    <property type="match status" value="1"/>
</dbReference>
<dbReference type="PANTHER" id="PTHR11274">
    <property type="entry name" value="RAD25/XP-B DNA REPAIR HELICASE"/>
    <property type="match status" value="1"/>
</dbReference>
<dbReference type="GO" id="GO:0004386">
    <property type="term" value="F:helicase activity"/>
    <property type="evidence" value="ECO:0007669"/>
    <property type="project" value="UniProtKB-KW"/>
</dbReference>
<dbReference type="Pfam" id="PF13625">
    <property type="entry name" value="Helicase_C_3"/>
    <property type="match status" value="1"/>
</dbReference>
<feature type="domain" description="Helicase ATP-binding" evidence="10">
    <location>
        <begin position="202"/>
        <end position="358"/>
    </location>
</feature>
<dbReference type="SMART" id="SM00490">
    <property type="entry name" value="HELICc"/>
    <property type="match status" value="1"/>
</dbReference>
<dbReference type="InterPro" id="IPR032830">
    <property type="entry name" value="XPB/Ssl2_N"/>
</dbReference>
<dbReference type="NCBIfam" id="NF045503">
    <property type="entry name" value="repair_heli_XPB"/>
    <property type="match status" value="1"/>
</dbReference>
<keyword evidence="2" id="KW-0547">Nucleotide-binding</keyword>
<evidence type="ECO:0000256" key="6">
    <source>
        <dbReference type="ARBA" id="ARBA00023235"/>
    </source>
</evidence>
<protein>
    <recommendedName>
        <fullName evidence="8">DNA 3'-5' helicase</fullName>
        <ecNumber evidence="8">5.6.2.4</ecNumber>
    </recommendedName>
</protein>
<evidence type="ECO:0000313" key="12">
    <source>
        <dbReference type="EMBL" id="RVU47857.1"/>
    </source>
</evidence>
<keyword evidence="4 12" id="KW-0347">Helicase</keyword>
<keyword evidence="13" id="KW-1185">Reference proteome</keyword>
<evidence type="ECO:0000256" key="8">
    <source>
        <dbReference type="ARBA" id="ARBA00034808"/>
    </source>
</evidence>
<name>A0ABY0CVF6_9DELT</name>
<evidence type="ECO:0000256" key="7">
    <source>
        <dbReference type="ARBA" id="ARBA00034617"/>
    </source>
</evidence>
<dbReference type="Gene3D" id="3.40.50.300">
    <property type="entry name" value="P-loop containing nucleotide triphosphate hydrolases"/>
    <property type="match status" value="2"/>
</dbReference>
<dbReference type="InterPro" id="IPR050615">
    <property type="entry name" value="ATP-dep_DNA_Helicase"/>
</dbReference>
<keyword evidence="3" id="KW-0378">Hydrolase</keyword>
<dbReference type="PROSITE" id="PS51194">
    <property type="entry name" value="HELICASE_CTER"/>
    <property type="match status" value="1"/>
</dbReference>
<dbReference type="SMART" id="SM00487">
    <property type="entry name" value="DEXDc"/>
    <property type="match status" value="1"/>
</dbReference>
<comment type="similarity">
    <text evidence="1">Belongs to the helicase family. RAD25/XPB subfamily.</text>
</comment>
<accession>A0ABY0CVF6</accession>
<evidence type="ECO:0000256" key="5">
    <source>
        <dbReference type="ARBA" id="ARBA00022840"/>
    </source>
</evidence>
<evidence type="ECO:0000313" key="13">
    <source>
        <dbReference type="Proteomes" id="UP000282926"/>
    </source>
</evidence>
<evidence type="ECO:0000256" key="9">
    <source>
        <dbReference type="ARBA" id="ARBA00048988"/>
    </source>
</evidence>
<keyword evidence="5" id="KW-0067">ATP-binding</keyword>
<dbReference type="Proteomes" id="UP000282926">
    <property type="component" value="Unassembled WGS sequence"/>
</dbReference>
<organism evidence="12 13">
    <name type="scientific">Lujinxingia sediminis</name>
    <dbReference type="NCBI Taxonomy" id="2480984"/>
    <lineage>
        <taxon>Bacteria</taxon>
        <taxon>Deltaproteobacteria</taxon>
        <taxon>Bradymonadales</taxon>
        <taxon>Lujinxingiaceae</taxon>
        <taxon>Lujinxingia</taxon>
    </lineage>
</organism>